<dbReference type="PANTHER" id="PTHR11941:SF133">
    <property type="entry name" value="1,2-EPOXYPHENYLACETYL-COA ISOMERASE"/>
    <property type="match status" value="1"/>
</dbReference>
<keyword evidence="1" id="KW-0456">Lyase</keyword>
<sequence length="287" mass="31662">MSGTYIKSESDQGVLVLTMHDPKTRNAIGLEMMKELEEELDRFESSPALRALVLTGSDPSFCSGANVKTMNDDNESSEPKAIPSDSTPWDLLNQAWDKQSALNSRPRDLIEGVRYMPLRLHNLQKPSIAAVNGSAIGLGMGIALSCDIRFASTNAKFSEMFVRRGLIPADGSCWQLPRMIGLGKTFMLQYTGEIVSAEESLELGIVNKMIPHEQLMNETMDLAHRIASGATYSMALIKKLIHESLHTNLEESLKLAGPAQDIARQTSDHKEGVKAFVEKRKPNFTGR</sequence>
<dbReference type="InterPro" id="IPR029045">
    <property type="entry name" value="ClpP/crotonase-like_dom_sf"/>
</dbReference>
<dbReference type="GO" id="GO:0016829">
    <property type="term" value="F:lyase activity"/>
    <property type="evidence" value="ECO:0007669"/>
    <property type="project" value="UniProtKB-KW"/>
</dbReference>
<dbReference type="GO" id="GO:0006635">
    <property type="term" value="P:fatty acid beta-oxidation"/>
    <property type="evidence" value="ECO:0007669"/>
    <property type="project" value="TreeGrafter"/>
</dbReference>
<organism evidence="2">
    <name type="scientific">marine metagenome</name>
    <dbReference type="NCBI Taxonomy" id="408172"/>
    <lineage>
        <taxon>unclassified sequences</taxon>
        <taxon>metagenomes</taxon>
        <taxon>ecological metagenomes</taxon>
    </lineage>
</organism>
<dbReference type="CDD" id="cd06558">
    <property type="entry name" value="crotonase-like"/>
    <property type="match status" value="1"/>
</dbReference>
<dbReference type="InterPro" id="IPR014748">
    <property type="entry name" value="Enoyl-CoA_hydra_C"/>
</dbReference>
<feature type="non-terminal residue" evidence="2">
    <location>
        <position position="287"/>
    </location>
</feature>
<protein>
    <recommendedName>
        <fullName evidence="3">Enoyl-CoA hydratase</fullName>
    </recommendedName>
</protein>
<dbReference type="InterPro" id="IPR001753">
    <property type="entry name" value="Enoyl-CoA_hydra/iso"/>
</dbReference>
<dbReference type="PANTHER" id="PTHR11941">
    <property type="entry name" value="ENOYL-COA HYDRATASE-RELATED"/>
    <property type="match status" value="1"/>
</dbReference>
<dbReference type="AlphaFoldDB" id="A0A381WR16"/>
<evidence type="ECO:0008006" key="3">
    <source>
        <dbReference type="Google" id="ProtNLM"/>
    </source>
</evidence>
<dbReference type="EMBL" id="UINC01012608">
    <property type="protein sequence ID" value="SVA54969.1"/>
    <property type="molecule type" value="Genomic_DNA"/>
</dbReference>
<gene>
    <name evidence="2" type="ORF">METZ01_LOCUS107823</name>
</gene>
<dbReference type="Pfam" id="PF00378">
    <property type="entry name" value="ECH_1"/>
    <property type="match status" value="2"/>
</dbReference>
<dbReference type="Gene3D" id="1.10.12.10">
    <property type="entry name" value="Lyase 2-enoyl-coa Hydratase, Chain A, domain 2"/>
    <property type="match status" value="1"/>
</dbReference>
<dbReference type="Gene3D" id="3.90.226.10">
    <property type="entry name" value="2-enoyl-CoA Hydratase, Chain A, domain 1"/>
    <property type="match status" value="1"/>
</dbReference>
<dbReference type="SUPFAM" id="SSF52096">
    <property type="entry name" value="ClpP/crotonase"/>
    <property type="match status" value="1"/>
</dbReference>
<accession>A0A381WR16</accession>
<name>A0A381WR16_9ZZZZ</name>
<proteinExistence type="predicted"/>
<reference evidence="2" key="1">
    <citation type="submission" date="2018-05" db="EMBL/GenBank/DDBJ databases">
        <authorList>
            <person name="Lanie J.A."/>
            <person name="Ng W.-L."/>
            <person name="Kazmierczak K.M."/>
            <person name="Andrzejewski T.M."/>
            <person name="Davidsen T.M."/>
            <person name="Wayne K.J."/>
            <person name="Tettelin H."/>
            <person name="Glass J.I."/>
            <person name="Rusch D."/>
            <person name="Podicherti R."/>
            <person name="Tsui H.-C.T."/>
            <person name="Winkler M.E."/>
        </authorList>
    </citation>
    <scope>NUCLEOTIDE SEQUENCE</scope>
</reference>
<evidence type="ECO:0000313" key="2">
    <source>
        <dbReference type="EMBL" id="SVA54969.1"/>
    </source>
</evidence>
<evidence type="ECO:0000256" key="1">
    <source>
        <dbReference type="ARBA" id="ARBA00023239"/>
    </source>
</evidence>